<dbReference type="CDD" id="cd19490">
    <property type="entry name" value="XRCC2"/>
    <property type="match status" value="1"/>
</dbReference>
<evidence type="ECO:0000313" key="2">
    <source>
        <dbReference type="Proteomes" id="UP000268093"/>
    </source>
</evidence>
<dbReference type="GO" id="GO:0005657">
    <property type="term" value="C:replication fork"/>
    <property type="evidence" value="ECO:0007669"/>
    <property type="project" value="InterPro"/>
</dbReference>
<keyword evidence="2" id="KW-1185">Reference proteome</keyword>
<dbReference type="PANTHER" id="PTHR46644:SF2">
    <property type="entry name" value="DNA REPAIR PROTEIN XRCC2"/>
    <property type="match status" value="1"/>
</dbReference>
<dbReference type="InterPro" id="IPR027417">
    <property type="entry name" value="P-loop_NTPase"/>
</dbReference>
<comment type="caution">
    <text evidence="1">The sequence shown here is derived from an EMBL/GenBank/DDBJ whole genome shotgun (WGS) entry which is preliminary data.</text>
</comment>
<organism evidence="1 2">
    <name type="scientific">Jimgerdemannia flammicorona</name>
    <dbReference type="NCBI Taxonomy" id="994334"/>
    <lineage>
        <taxon>Eukaryota</taxon>
        <taxon>Fungi</taxon>
        <taxon>Fungi incertae sedis</taxon>
        <taxon>Mucoromycota</taxon>
        <taxon>Mucoromycotina</taxon>
        <taxon>Endogonomycetes</taxon>
        <taxon>Endogonales</taxon>
        <taxon>Endogonaceae</taxon>
        <taxon>Jimgerdemannia</taxon>
    </lineage>
</organism>
<dbReference type="EMBL" id="RBNI01004242">
    <property type="protein sequence ID" value="RUP47667.1"/>
    <property type="molecule type" value="Genomic_DNA"/>
</dbReference>
<name>A0A433D9X8_9FUNG</name>
<dbReference type="GO" id="GO:0042148">
    <property type="term" value="P:DNA strand invasion"/>
    <property type="evidence" value="ECO:0007669"/>
    <property type="project" value="TreeGrafter"/>
</dbReference>
<reference evidence="1 2" key="1">
    <citation type="journal article" date="2018" name="New Phytol.">
        <title>Phylogenomics of Endogonaceae and evolution of mycorrhizas within Mucoromycota.</title>
        <authorList>
            <person name="Chang Y."/>
            <person name="Desiro A."/>
            <person name="Na H."/>
            <person name="Sandor L."/>
            <person name="Lipzen A."/>
            <person name="Clum A."/>
            <person name="Barry K."/>
            <person name="Grigoriev I.V."/>
            <person name="Martin F.M."/>
            <person name="Stajich J.E."/>
            <person name="Smith M.E."/>
            <person name="Bonito G."/>
            <person name="Spatafora J.W."/>
        </authorList>
    </citation>
    <scope>NUCLEOTIDE SEQUENCE [LARGE SCALE GENOMIC DNA]</scope>
    <source>
        <strain evidence="1 2">GMNB39</strain>
    </source>
</reference>
<proteinExistence type="predicted"/>
<sequence>MEQAVQGAPRSSGTALRLPVPIDLVIAPDIPDMQRLLADIRAECSLDLFTAIHANHTSIPFYLNCLDDAIVTALNPGQAVDIHGPACSGKTAVLSFIIMTTLIPPAWELEMLASLPADVADGSAPKRTISVHLGGRNASVAFFDLDGRLSVRRLYASVRQHLERRVAETRNELLEQSQDLFKAPTPNAYHTVTLRCLRNLHIFRPTSSASFLATVQSLPAYFQTHSSEHFAFVMLDSTSAFFWQDRAEFSTSSSASSPISLASSTANLYARHITTHLTRLARQWGCCVLTTSWNLAAFSSLNRGCSPSYPPDLTYRPSDLPPTWARFFNYRFVLARRNLQQYGSIAGGDLQAIRGQEEADDERIMESSVTRAAGQSAATRRGRAVREGVVIGRLVVPHGNEERGTTNKAGAEAEIMGSGLFEFNVTADVVGDRAENATKAIASIDVVCFTPAKSMKVHEEYNSQPSNEKSKVEHNEDDVSIVEKGNSNSGIYSKRIENDIYGEDDPTPPLPPPKGKQEQRIWT</sequence>
<dbReference type="GO" id="GO:0033063">
    <property type="term" value="C:Rad51B-Rad51C-Rad51D-XRCC2 complex"/>
    <property type="evidence" value="ECO:0007669"/>
    <property type="project" value="InterPro"/>
</dbReference>
<dbReference type="GO" id="GO:0000400">
    <property type="term" value="F:four-way junction DNA binding"/>
    <property type="evidence" value="ECO:0007669"/>
    <property type="project" value="TreeGrafter"/>
</dbReference>
<protein>
    <submittedName>
        <fullName evidence="1">Uncharacterized protein</fullName>
    </submittedName>
</protein>
<dbReference type="Proteomes" id="UP000268093">
    <property type="component" value="Unassembled WGS sequence"/>
</dbReference>
<dbReference type="GO" id="GO:0000724">
    <property type="term" value="P:double-strand break repair via homologous recombination"/>
    <property type="evidence" value="ECO:0007669"/>
    <property type="project" value="InterPro"/>
</dbReference>
<dbReference type="InterPro" id="IPR030547">
    <property type="entry name" value="XRCC2"/>
</dbReference>
<accession>A0A433D9X8</accession>
<dbReference type="GO" id="GO:0005815">
    <property type="term" value="C:microtubule organizing center"/>
    <property type="evidence" value="ECO:0007669"/>
    <property type="project" value="TreeGrafter"/>
</dbReference>
<dbReference type="OrthoDB" id="420422at2759"/>
<gene>
    <name evidence="1" type="ORF">BC936DRAFT_145468</name>
</gene>
<dbReference type="PANTHER" id="PTHR46644">
    <property type="entry name" value="DNA REPAIR PROTEIN XRCC2"/>
    <property type="match status" value="1"/>
</dbReference>
<dbReference type="SUPFAM" id="SSF52540">
    <property type="entry name" value="P-loop containing nucleoside triphosphate hydrolases"/>
    <property type="match status" value="1"/>
</dbReference>
<evidence type="ECO:0000313" key="1">
    <source>
        <dbReference type="EMBL" id="RUP47667.1"/>
    </source>
</evidence>
<dbReference type="Gene3D" id="3.40.50.300">
    <property type="entry name" value="P-loop containing nucleotide triphosphate hydrolases"/>
    <property type="match status" value="1"/>
</dbReference>